<dbReference type="PANTHER" id="PTHR35335:SF1">
    <property type="entry name" value="UPF0716 PROTEIN FXSA"/>
    <property type="match status" value="1"/>
</dbReference>
<keyword evidence="2" id="KW-1133">Transmembrane helix</keyword>
<evidence type="ECO:0000313" key="4">
    <source>
        <dbReference type="Proteomes" id="UP000621500"/>
    </source>
</evidence>
<feature type="compositionally biased region" description="Low complexity" evidence="1">
    <location>
        <begin position="145"/>
        <end position="159"/>
    </location>
</feature>
<feature type="region of interest" description="Disordered" evidence="1">
    <location>
        <begin position="135"/>
        <end position="187"/>
    </location>
</feature>
<evidence type="ECO:0000256" key="1">
    <source>
        <dbReference type="SAM" id="MobiDB-lite"/>
    </source>
</evidence>
<dbReference type="NCBIfam" id="NF008528">
    <property type="entry name" value="PRK11463.1-2"/>
    <property type="match status" value="1"/>
</dbReference>
<name>A0ABQ4EKD7_9ACTN</name>
<protein>
    <recommendedName>
        <fullName evidence="5">Exlusion protein FxsA</fullName>
    </recommendedName>
</protein>
<feature type="compositionally biased region" description="Pro residues" evidence="1">
    <location>
        <begin position="160"/>
        <end position="172"/>
    </location>
</feature>
<evidence type="ECO:0000313" key="3">
    <source>
        <dbReference type="EMBL" id="GIG95212.1"/>
    </source>
</evidence>
<dbReference type="EMBL" id="BONX01000009">
    <property type="protein sequence ID" value="GIG95212.1"/>
    <property type="molecule type" value="Genomic_DNA"/>
</dbReference>
<dbReference type="RefSeq" id="WP_203856829.1">
    <property type="nucleotide sequence ID" value="NZ_BAAAZQ010000019.1"/>
</dbReference>
<dbReference type="Pfam" id="PF04186">
    <property type="entry name" value="FxsA"/>
    <property type="match status" value="1"/>
</dbReference>
<evidence type="ECO:0008006" key="5">
    <source>
        <dbReference type="Google" id="ProtNLM"/>
    </source>
</evidence>
<keyword evidence="2" id="KW-0472">Membrane</keyword>
<feature type="transmembrane region" description="Helical" evidence="2">
    <location>
        <begin position="7"/>
        <end position="26"/>
    </location>
</feature>
<dbReference type="PANTHER" id="PTHR35335">
    <property type="entry name" value="UPF0716 PROTEIN FXSA"/>
    <property type="match status" value="1"/>
</dbReference>
<feature type="transmembrane region" description="Helical" evidence="2">
    <location>
        <begin position="79"/>
        <end position="107"/>
    </location>
</feature>
<proteinExistence type="predicted"/>
<sequence>MRRGLRFVPLALLLTGIVEVAVFVLLGRWIGFGWAILLVLVASLLGLALLRREGMRAWRGLRAAVEGGRPPGSEVSDGLVGLLAGLLLAIPGLVTGVVGLLLTVPLLRRLVRGQVQRVAERRVSAQVAGDLFGPRRVRVRRGQPRPDAGPGPADAATAPPAAPGGAPPPPASPGGAIEGEIVEPRRP</sequence>
<organism evidence="3 4">
    <name type="scientific">Plantactinospora mayteni</name>
    <dbReference type="NCBI Taxonomy" id="566021"/>
    <lineage>
        <taxon>Bacteria</taxon>
        <taxon>Bacillati</taxon>
        <taxon>Actinomycetota</taxon>
        <taxon>Actinomycetes</taxon>
        <taxon>Micromonosporales</taxon>
        <taxon>Micromonosporaceae</taxon>
        <taxon>Plantactinospora</taxon>
    </lineage>
</organism>
<comment type="caution">
    <text evidence="3">The sequence shown here is derived from an EMBL/GenBank/DDBJ whole genome shotgun (WGS) entry which is preliminary data.</text>
</comment>
<evidence type="ECO:0000256" key="2">
    <source>
        <dbReference type="SAM" id="Phobius"/>
    </source>
</evidence>
<gene>
    <name evidence="3" type="ORF">Pma05_17850</name>
</gene>
<keyword evidence="2" id="KW-0812">Transmembrane</keyword>
<reference evidence="3 4" key="1">
    <citation type="submission" date="2021-01" db="EMBL/GenBank/DDBJ databases">
        <title>Whole genome shotgun sequence of Plantactinospora mayteni NBRC 109088.</title>
        <authorList>
            <person name="Komaki H."/>
            <person name="Tamura T."/>
        </authorList>
    </citation>
    <scope>NUCLEOTIDE SEQUENCE [LARGE SCALE GENOMIC DNA]</scope>
    <source>
        <strain evidence="3 4">NBRC 109088</strain>
    </source>
</reference>
<keyword evidence="4" id="KW-1185">Reference proteome</keyword>
<dbReference type="Proteomes" id="UP000621500">
    <property type="component" value="Unassembled WGS sequence"/>
</dbReference>
<dbReference type="InterPro" id="IPR007313">
    <property type="entry name" value="FxsA"/>
</dbReference>
<feature type="transmembrane region" description="Helical" evidence="2">
    <location>
        <begin position="32"/>
        <end position="50"/>
    </location>
</feature>
<accession>A0ABQ4EKD7</accession>